<protein>
    <recommendedName>
        <fullName evidence="13 14">Crossover junction endodeoxyribonuclease RuvC</fullName>
        <ecNumber evidence="13 14">3.1.21.10</ecNumber>
    </recommendedName>
    <alternativeName>
        <fullName evidence="13">Holliday junction nuclease RuvC</fullName>
    </alternativeName>
    <alternativeName>
        <fullName evidence="13">Holliday junction resolvase RuvC</fullName>
    </alternativeName>
</protein>
<comment type="catalytic activity">
    <reaction evidence="12 13">
        <text>Endonucleolytic cleavage at a junction such as a reciprocal single-stranded crossover between two homologous DNA duplexes (Holliday junction).</text>
        <dbReference type="EC" id="3.1.21.10"/>
    </reaction>
</comment>
<dbReference type="GO" id="GO:0006310">
    <property type="term" value="P:DNA recombination"/>
    <property type="evidence" value="ECO:0007669"/>
    <property type="project" value="UniProtKB-UniRule"/>
</dbReference>
<dbReference type="InterPro" id="IPR002176">
    <property type="entry name" value="X-over_junc_endoDNase_RuvC"/>
</dbReference>
<evidence type="ECO:0000256" key="3">
    <source>
        <dbReference type="ARBA" id="ARBA00022722"/>
    </source>
</evidence>
<evidence type="ECO:0000256" key="10">
    <source>
        <dbReference type="ARBA" id="ARBA00023172"/>
    </source>
</evidence>
<evidence type="ECO:0000313" key="16">
    <source>
        <dbReference type="Proteomes" id="UP000230959"/>
    </source>
</evidence>
<keyword evidence="8 13" id="KW-0460">Magnesium</keyword>
<dbReference type="PRINTS" id="PR00696">
    <property type="entry name" value="RSOLVASERUVC"/>
</dbReference>
<dbReference type="PANTHER" id="PTHR30194">
    <property type="entry name" value="CROSSOVER JUNCTION ENDODEOXYRIBONUCLEASE RUVC"/>
    <property type="match status" value="1"/>
</dbReference>
<dbReference type="PANTHER" id="PTHR30194:SF3">
    <property type="entry name" value="CROSSOVER JUNCTION ENDODEOXYRIBONUCLEASE RUVC"/>
    <property type="match status" value="1"/>
</dbReference>
<evidence type="ECO:0000256" key="9">
    <source>
        <dbReference type="ARBA" id="ARBA00023125"/>
    </source>
</evidence>
<dbReference type="EMBL" id="PFER01000035">
    <property type="protein sequence ID" value="PJE73495.1"/>
    <property type="molecule type" value="Genomic_DNA"/>
</dbReference>
<dbReference type="SUPFAM" id="SSF53098">
    <property type="entry name" value="Ribonuclease H-like"/>
    <property type="match status" value="1"/>
</dbReference>
<dbReference type="GO" id="GO:0048476">
    <property type="term" value="C:Holliday junction resolvase complex"/>
    <property type="evidence" value="ECO:0007669"/>
    <property type="project" value="UniProtKB-UniRule"/>
</dbReference>
<dbReference type="FunFam" id="3.30.420.10:FF:000002">
    <property type="entry name" value="Crossover junction endodeoxyribonuclease RuvC"/>
    <property type="match status" value="1"/>
</dbReference>
<dbReference type="GO" id="GO:0003677">
    <property type="term" value="F:DNA binding"/>
    <property type="evidence" value="ECO:0007669"/>
    <property type="project" value="UniProtKB-KW"/>
</dbReference>
<sequence>MIRRKFLTTQNKIMIILGIDPGYDRMGLAVLEKNNGKETLIYSECVKTNRKDSHEKRLLQIGKGVENAALKHKPDVMAIEKLFFTTNQKTAIKVSEARGTALYVAAKYGLRVVELTPLEIKMALTGYGKAEKFQVQKMVAAILKIDISKKIDDEVDAIAAAIACPTRSLN</sequence>
<keyword evidence="3 13" id="KW-0540">Nuclease</keyword>
<evidence type="ECO:0000256" key="4">
    <source>
        <dbReference type="ARBA" id="ARBA00022723"/>
    </source>
</evidence>
<dbReference type="Gene3D" id="3.30.420.10">
    <property type="entry name" value="Ribonuclease H-like superfamily/Ribonuclease H"/>
    <property type="match status" value="1"/>
</dbReference>
<keyword evidence="2 13" id="KW-0963">Cytoplasm</keyword>
<dbReference type="NCBIfam" id="TIGR00228">
    <property type="entry name" value="ruvC"/>
    <property type="match status" value="1"/>
</dbReference>
<evidence type="ECO:0000256" key="13">
    <source>
        <dbReference type="HAMAP-Rule" id="MF_00034"/>
    </source>
</evidence>
<dbReference type="InterPro" id="IPR020563">
    <property type="entry name" value="X-over_junc_endoDNase_Mg_BS"/>
</dbReference>
<dbReference type="GO" id="GO:0000287">
    <property type="term" value="F:magnesium ion binding"/>
    <property type="evidence" value="ECO:0007669"/>
    <property type="project" value="UniProtKB-UniRule"/>
</dbReference>
<dbReference type="Pfam" id="PF02075">
    <property type="entry name" value="RuvC"/>
    <property type="match status" value="1"/>
</dbReference>
<feature type="binding site" evidence="13">
    <location>
        <position position="20"/>
    </location>
    <ligand>
        <name>Mg(2+)</name>
        <dbReference type="ChEBI" id="CHEBI:18420"/>
        <label>1</label>
    </ligand>
</feature>
<reference evidence="16" key="1">
    <citation type="submission" date="2017-09" db="EMBL/GenBank/DDBJ databases">
        <title>Depth-based differentiation of microbial function through sediment-hosted aquifers and enrichment of novel symbionts in the deep terrestrial subsurface.</title>
        <authorList>
            <person name="Probst A.J."/>
            <person name="Ladd B."/>
            <person name="Jarett J.K."/>
            <person name="Geller-Mcgrath D.E."/>
            <person name="Sieber C.M.K."/>
            <person name="Emerson J.B."/>
            <person name="Anantharaman K."/>
            <person name="Thomas B.C."/>
            <person name="Malmstrom R."/>
            <person name="Stieglmeier M."/>
            <person name="Klingl A."/>
            <person name="Woyke T."/>
            <person name="Ryan C.M."/>
            <person name="Banfield J.F."/>
        </authorList>
    </citation>
    <scope>NUCLEOTIDE SEQUENCE [LARGE SCALE GENOMIC DNA]</scope>
</reference>
<evidence type="ECO:0000256" key="1">
    <source>
        <dbReference type="ARBA" id="ARBA00009518"/>
    </source>
</evidence>
<evidence type="ECO:0000256" key="6">
    <source>
        <dbReference type="ARBA" id="ARBA00022763"/>
    </source>
</evidence>
<dbReference type="GO" id="GO:0006281">
    <property type="term" value="P:DNA repair"/>
    <property type="evidence" value="ECO:0007669"/>
    <property type="project" value="UniProtKB-UniRule"/>
</dbReference>
<keyword evidence="9 13" id="KW-0238">DNA-binding</keyword>
<feature type="active site" evidence="13">
    <location>
        <position position="80"/>
    </location>
</feature>
<keyword evidence="4 13" id="KW-0479">Metal-binding</keyword>
<dbReference type="AlphaFoldDB" id="A0A2M8LA81"/>
<evidence type="ECO:0000256" key="14">
    <source>
        <dbReference type="NCBIfam" id="TIGR00228"/>
    </source>
</evidence>
<keyword evidence="10 13" id="KW-0233">DNA recombination</keyword>
<evidence type="ECO:0000256" key="8">
    <source>
        <dbReference type="ARBA" id="ARBA00022842"/>
    </source>
</evidence>
<feature type="active site" evidence="13">
    <location>
        <position position="20"/>
    </location>
</feature>
<dbReference type="HAMAP" id="MF_00034">
    <property type="entry name" value="RuvC"/>
    <property type="match status" value="1"/>
</dbReference>
<comment type="similarity">
    <text evidence="1 13">Belongs to the RuvC family.</text>
</comment>
<feature type="active site" evidence="13">
    <location>
        <position position="153"/>
    </location>
</feature>
<feature type="binding site" evidence="13">
    <location>
        <position position="153"/>
    </location>
    <ligand>
        <name>Mg(2+)</name>
        <dbReference type="ChEBI" id="CHEBI:18420"/>
        <label>1</label>
    </ligand>
</feature>
<evidence type="ECO:0000313" key="15">
    <source>
        <dbReference type="EMBL" id="PJE73495.1"/>
    </source>
</evidence>
<evidence type="ECO:0000256" key="5">
    <source>
        <dbReference type="ARBA" id="ARBA00022759"/>
    </source>
</evidence>
<evidence type="ECO:0000256" key="2">
    <source>
        <dbReference type="ARBA" id="ARBA00022490"/>
    </source>
</evidence>
<dbReference type="GO" id="GO:0005737">
    <property type="term" value="C:cytoplasm"/>
    <property type="evidence" value="ECO:0007669"/>
    <property type="project" value="UniProtKB-SubCell"/>
</dbReference>
<evidence type="ECO:0000256" key="12">
    <source>
        <dbReference type="ARBA" id="ARBA00029354"/>
    </source>
</evidence>
<comment type="function">
    <text evidence="13">The RuvA-RuvB-RuvC complex processes Holliday junction (HJ) DNA during genetic recombination and DNA repair. Endonuclease that resolves HJ intermediates. Cleaves cruciform DNA by making single-stranded nicks across the HJ at symmetrical positions within the homologous arms, yielding a 5'-phosphate and a 3'-hydroxyl group; requires a central core of homology in the junction. The consensus cleavage sequence is 5'-(A/T)TT(C/G)-3'. Cleavage occurs on the 3'-side of the TT dinucleotide at the point of strand exchange. HJ branch migration catalyzed by RuvA-RuvB allows RuvC to scan DNA until it finds its consensus sequence, where it cleaves and resolves the cruciform DNA.</text>
</comment>
<comment type="subcellular location">
    <subcellularLocation>
        <location evidence="13">Cytoplasm</location>
    </subcellularLocation>
</comment>
<evidence type="ECO:0000256" key="11">
    <source>
        <dbReference type="ARBA" id="ARBA00023204"/>
    </source>
</evidence>
<comment type="cofactor">
    <cofactor evidence="13">
        <name>Mg(2+)</name>
        <dbReference type="ChEBI" id="CHEBI:18420"/>
    </cofactor>
    <text evidence="13">Binds 2 Mg(2+) ion per subunit.</text>
</comment>
<keyword evidence="11 13" id="KW-0234">DNA repair</keyword>
<feature type="binding site" evidence="13">
    <location>
        <position position="80"/>
    </location>
    <ligand>
        <name>Mg(2+)</name>
        <dbReference type="ChEBI" id="CHEBI:18420"/>
        <label>2</label>
    </ligand>
</feature>
<comment type="caution">
    <text evidence="15">The sequence shown here is derived from an EMBL/GenBank/DDBJ whole genome shotgun (WGS) entry which is preliminary data.</text>
</comment>
<name>A0A2M8LA81_9BACT</name>
<dbReference type="InterPro" id="IPR012337">
    <property type="entry name" value="RNaseH-like_sf"/>
</dbReference>
<gene>
    <name evidence="13 15" type="primary">ruvC</name>
    <name evidence="15" type="ORF">COV02_02415</name>
</gene>
<comment type="subunit">
    <text evidence="13">Homodimer which binds Holliday junction (HJ) DNA. The HJ becomes 2-fold symmetrical on binding to RuvC with unstacked arms; it has a different conformation from HJ DNA in complex with RuvA. In the full resolvosome a probable DNA-RuvA(4)-RuvB(12)-RuvC(2) complex forms which resolves the HJ.</text>
</comment>
<keyword evidence="5 13" id="KW-0255">Endonuclease</keyword>
<proteinExistence type="inferred from homology"/>
<keyword evidence="6 13" id="KW-0227">DNA damage</keyword>
<dbReference type="EC" id="3.1.21.10" evidence="13 14"/>
<dbReference type="CDD" id="cd16962">
    <property type="entry name" value="RuvC"/>
    <property type="match status" value="1"/>
</dbReference>
<dbReference type="GO" id="GO:0008821">
    <property type="term" value="F:crossover junction DNA endonuclease activity"/>
    <property type="evidence" value="ECO:0007669"/>
    <property type="project" value="UniProtKB-UniRule"/>
</dbReference>
<accession>A0A2M8LA81</accession>
<dbReference type="InterPro" id="IPR036397">
    <property type="entry name" value="RNaseH_sf"/>
</dbReference>
<evidence type="ECO:0000256" key="7">
    <source>
        <dbReference type="ARBA" id="ARBA00022801"/>
    </source>
</evidence>
<keyword evidence="7 13" id="KW-0378">Hydrolase</keyword>
<organism evidence="15 16">
    <name type="scientific">Candidatus Terrybacteria bacterium CG10_big_fil_rev_8_21_14_0_10_41_10</name>
    <dbReference type="NCBI Taxonomy" id="1975026"/>
    <lineage>
        <taxon>Bacteria</taxon>
        <taxon>Candidatus Terryibacteriota</taxon>
    </lineage>
</organism>
<dbReference type="Proteomes" id="UP000230959">
    <property type="component" value="Unassembled WGS sequence"/>
</dbReference>
<dbReference type="PROSITE" id="PS01321">
    <property type="entry name" value="RUVC"/>
    <property type="match status" value="1"/>
</dbReference>